<accession>A0AAE3NWS6</accession>
<dbReference type="InterPro" id="IPR017853">
    <property type="entry name" value="GH"/>
</dbReference>
<gene>
    <name evidence="5" type="ORF">P0M35_04910</name>
</gene>
<evidence type="ECO:0000256" key="2">
    <source>
        <dbReference type="ARBA" id="ARBA00023295"/>
    </source>
</evidence>
<comment type="similarity">
    <text evidence="3">Belongs to the glycosyl hydrolase 5 (cellulase A) family.</text>
</comment>
<evidence type="ECO:0000313" key="5">
    <source>
        <dbReference type="EMBL" id="MDF1611481.1"/>
    </source>
</evidence>
<proteinExistence type="inferred from homology"/>
<reference evidence="5" key="1">
    <citation type="submission" date="2023-03" db="EMBL/GenBank/DDBJ databases">
        <title>Stygiobacter electus gen. nov., sp. nov., facultatively anaerobic thermotolerant bacterium of the class Ignavibacteria from a well of Yessentuki mineral water deposit.</title>
        <authorList>
            <person name="Podosokorskaya O.A."/>
            <person name="Elcheninov A.G."/>
            <person name="Petrova N.F."/>
            <person name="Zavarzina D.G."/>
            <person name="Kublanov I.V."/>
            <person name="Merkel A.Y."/>
        </authorList>
    </citation>
    <scope>NUCLEOTIDE SEQUENCE</scope>
    <source>
        <strain evidence="5">09-Me</strain>
    </source>
</reference>
<feature type="domain" description="Glycoside hydrolase family 5" evidence="4">
    <location>
        <begin position="89"/>
        <end position="329"/>
    </location>
</feature>
<protein>
    <submittedName>
        <fullName evidence="5">Glycoside hydrolase family 5 protein</fullName>
    </submittedName>
</protein>
<evidence type="ECO:0000256" key="1">
    <source>
        <dbReference type="ARBA" id="ARBA00022801"/>
    </source>
</evidence>
<dbReference type="GO" id="GO:0009251">
    <property type="term" value="P:glucan catabolic process"/>
    <property type="evidence" value="ECO:0007669"/>
    <property type="project" value="TreeGrafter"/>
</dbReference>
<dbReference type="InterPro" id="IPR018087">
    <property type="entry name" value="Glyco_hydro_5_CS"/>
</dbReference>
<evidence type="ECO:0000313" key="6">
    <source>
        <dbReference type="Proteomes" id="UP001221302"/>
    </source>
</evidence>
<keyword evidence="2 3" id="KW-0326">Glycosidase</keyword>
<dbReference type="GO" id="GO:0009986">
    <property type="term" value="C:cell surface"/>
    <property type="evidence" value="ECO:0007669"/>
    <property type="project" value="TreeGrafter"/>
</dbReference>
<dbReference type="Pfam" id="PF00150">
    <property type="entry name" value="Cellulase"/>
    <property type="match status" value="1"/>
</dbReference>
<keyword evidence="6" id="KW-1185">Reference proteome</keyword>
<dbReference type="GO" id="GO:0008422">
    <property type="term" value="F:beta-glucosidase activity"/>
    <property type="evidence" value="ECO:0007669"/>
    <property type="project" value="TreeGrafter"/>
</dbReference>
<dbReference type="Gene3D" id="3.20.20.80">
    <property type="entry name" value="Glycosidases"/>
    <property type="match status" value="1"/>
</dbReference>
<dbReference type="PANTHER" id="PTHR31297">
    <property type="entry name" value="GLUCAN ENDO-1,6-BETA-GLUCOSIDASE B"/>
    <property type="match status" value="1"/>
</dbReference>
<comment type="caution">
    <text evidence="5">The sequence shown here is derived from an EMBL/GenBank/DDBJ whole genome shotgun (WGS) entry which is preliminary data.</text>
</comment>
<dbReference type="PROSITE" id="PS00659">
    <property type="entry name" value="GLYCOSYL_HYDROL_F5"/>
    <property type="match status" value="1"/>
</dbReference>
<dbReference type="PANTHER" id="PTHR31297:SF13">
    <property type="entry name" value="PUTATIVE-RELATED"/>
    <property type="match status" value="1"/>
</dbReference>
<keyword evidence="1 3" id="KW-0378">Hydrolase</keyword>
<evidence type="ECO:0000259" key="4">
    <source>
        <dbReference type="Pfam" id="PF00150"/>
    </source>
</evidence>
<evidence type="ECO:0000256" key="3">
    <source>
        <dbReference type="RuleBase" id="RU361153"/>
    </source>
</evidence>
<organism evidence="5 6">
    <name type="scientific">Stygiobacter electus</name>
    <dbReference type="NCBI Taxonomy" id="3032292"/>
    <lineage>
        <taxon>Bacteria</taxon>
        <taxon>Pseudomonadati</taxon>
        <taxon>Ignavibacteriota</taxon>
        <taxon>Ignavibacteria</taxon>
        <taxon>Ignavibacteriales</taxon>
        <taxon>Melioribacteraceae</taxon>
        <taxon>Stygiobacter</taxon>
    </lineage>
</organism>
<name>A0AAE3NWS6_9BACT</name>
<dbReference type="RefSeq" id="WP_321535248.1">
    <property type="nucleotide sequence ID" value="NZ_JARGDL010000004.1"/>
</dbReference>
<dbReference type="InterPro" id="IPR050386">
    <property type="entry name" value="Glycosyl_hydrolase_5"/>
</dbReference>
<dbReference type="GO" id="GO:0005576">
    <property type="term" value="C:extracellular region"/>
    <property type="evidence" value="ECO:0007669"/>
    <property type="project" value="TreeGrafter"/>
</dbReference>
<dbReference type="EMBL" id="JARGDL010000004">
    <property type="protein sequence ID" value="MDF1611481.1"/>
    <property type="molecule type" value="Genomic_DNA"/>
</dbReference>
<dbReference type="AlphaFoldDB" id="A0AAE3NWS6"/>
<dbReference type="InterPro" id="IPR001547">
    <property type="entry name" value="Glyco_hydro_5"/>
</dbReference>
<dbReference type="Proteomes" id="UP001221302">
    <property type="component" value="Unassembled WGS sequence"/>
</dbReference>
<dbReference type="SUPFAM" id="SSF51445">
    <property type="entry name" value="(Trans)glycosidases"/>
    <property type="match status" value="1"/>
</dbReference>
<sequence>MKKIFFAFILSISTLFSQQQKFVQVVGKDFIEPNGNTILLRGINLGNWLNPEGYMFKFHNVNSFRLIDNSIKELIGADEARKFWKTFRDNYITKEDIHFIKSTGLNHIRVPFNFKLFLVEDHPEIWLEEGFKRLDDVINWCKEENLYVVLDLHAAPGGQTGDNIDDSWGYPFLFEDEQAQKTTIALWKKLAERYKDETIVIGYDLLNEPIPHYRENKEELNQLLEPLYKKITKAIREVDNNHIIFIGGAQWNTNFKMFGEPFDKKLAYTFHKYWMPPVQEQIQDYVDFSNKYNVPMWLGESGENEDAWIDSFRVVLEKNNIGWCFWPYKKMDSSRGMVQFAKTKEWDEIIKYAETPKKNFEETRNAKPKKEVIQKALLDLLENIKFKNCKVNEGYLKALGVK</sequence>